<dbReference type="AlphaFoldDB" id="A0AAW5HSQ9"/>
<name>A0AAW5HSQ9_9CORY</name>
<dbReference type="Proteomes" id="UP001205920">
    <property type="component" value="Unassembled WGS sequence"/>
</dbReference>
<protein>
    <recommendedName>
        <fullName evidence="3">Abi-like protein</fullName>
    </recommendedName>
</protein>
<sequence length="278" mass="31950">MTYPVQPPTGRHHLLWGSIPPARMATFLSHTSHHCADEALELYVWNRDLSMAFMADLAVLEVALREAIHAVLTEKWGVQWYQEMPLDDRSRTALASAWERLPAHVRLNSERGDLPGRLVANCMFGFWTNLFDKGGYTGRGPWRRKVDNERNWPVLAKAFPGGRREAARQRDEHPEKARAITFSRVWVHQLCQEINELRNRVAHHEPLLNGVPLRGQTHRNEKRRRTVEEAFAQILSLARMIDTDLATWLVANSEVPGVMARKCEITSSSRSFNKYGLE</sequence>
<comment type="caution">
    <text evidence="1">The sequence shown here is derived from an EMBL/GenBank/DDBJ whole genome shotgun (WGS) entry which is preliminary data.</text>
</comment>
<keyword evidence="2" id="KW-1185">Reference proteome</keyword>
<evidence type="ECO:0000313" key="1">
    <source>
        <dbReference type="EMBL" id="MCO6394329.1"/>
    </source>
</evidence>
<organism evidence="1 2">
    <name type="scientific">Corynebacterium lipophilum</name>
    <dbReference type="NCBI Taxonomy" id="2804918"/>
    <lineage>
        <taxon>Bacteria</taxon>
        <taxon>Bacillati</taxon>
        <taxon>Actinomycetota</taxon>
        <taxon>Actinomycetes</taxon>
        <taxon>Mycobacteriales</taxon>
        <taxon>Corynebacteriaceae</taxon>
        <taxon>Corynebacterium</taxon>
    </lineage>
</organism>
<gene>
    <name evidence="1" type="ORF">JMN37_04950</name>
</gene>
<evidence type="ECO:0008006" key="3">
    <source>
        <dbReference type="Google" id="ProtNLM"/>
    </source>
</evidence>
<proteinExistence type="predicted"/>
<dbReference type="RefSeq" id="WP_145945282.1">
    <property type="nucleotide sequence ID" value="NZ_JAEUWV010000004.1"/>
</dbReference>
<dbReference type="EMBL" id="JAEUWV010000004">
    <property type="protein sequence ID" value="MCO6394329.1"/>
    <property type="molecule type" value="Genomic_DNA"/>
</dbReference>
<reference evidence="1 2" key="1">
    <citation type="submission" date="2021-01" db="EMBL/GenBank/DDBJ databases">
        <title>Identification and Characterization of Corynebacterium sp.</title>
        <authorList>
            <person name="Luo Q."/>
            <person name="Qu P."/>
            <person name="Chen Q."/>
        </authorList>
    </citation>
    <scope>NUCLEOTIDE SEQUENCE [LARGE SCALE GENOMIC DNA]</scope>
    <source>
        <strain evidence="1 2">MC-18</strain>
    </source>
</reference>
<accession>A0AAW5HSQ9</accession>
<evidence type="ECO:0000313" key="2">
    <source>
        <dbReference type="Proteomes" id="UP001205920"/>
    </source>
</evidence>